<gene>
    <name evidence="13" type="primary">pabC</name>
    <name evidence="13" type="ORF">ABNK63_07215</name>
</gene>
<dbReference type="PANTHER" id="PTHR42743:SF2">
    <property type="entry name" value="AMINODEOXYCHORISMATE LYASE"/>
    <property type="match status" value="1"/>
</dbReference>
<evidence type="ECO:0000256" key="10">
    <source>
        <dbReference type="ARBA" id="ARBA00054027"/>
    </source>
</evidence>
<comment type="cofactor">
    <cofactor evidence="1">
        <name>pyridoxal 5'-phosphate</name>
        <dbReference type="ChEBI" id="CHEBI:597326"/>
    </cofactor>
</comment>
<protein>
    <recommendedName>
        <fullName evidence="11 12">Aminodeoxychorismate lyase</fullName>
        <ecNumber evidence="8 12">4.1.3.38</ecNumber>
    </recommendedName>
</protein>
<dbReference type="GO" id="GO:0008153">
    <property type="term" value="P:4-aminobenzoate biosynthetic process"/>
    <property type="evidence" value="ECO:0007669"/>
    <property type="project" value="UniProtKB-UniRule"/>
</dbReference>
<dbReference type="CDD" id="cd01559">
    <property type="entry name" value="ADCL_like"/>
    <property type="match status" value="1"/>
</dbReference>
<dbReference type="AlphaFoldDB" id="A0AAU7QRM3"/>
<evidence type="ECO:0000256" key="7">
    <source>
        <dbReference type="ARBA" id="ARBA00035633"/>
    </source>
</evidence>
<dbReference type="NCBIfam" id="TIGR03461">
    <property type="entry name" value="pabC_Proteo"/>
    <property type="match status" value="1"/>
</dbReference>
<dbReference type="InterPro" id="IPR036038">
    <property type="entry name" value="Aminotransferase-like"/>
</dbReference>
<comment type="similarity">
    <text evidence="2">Belongs to the class-IV pyridoxal-phosphate-dependent aminotransferase family.</text>
</comment>
<comment type="catalytic activity">
    <reaction evidence="9">
        <text>4-amino-4-deoxychorismate = 4-aminobenzoate + pyruvate + H(+)</text>
        <dbReference type="Rhea" id="RHEA:16201"/>
        <dbReference type="ChEBI" id="CHEBI:15361"/>
        <dbReference type="ChEBI" id="CHEBI:15378"/>
        <dbReference type="ChEBI" id="CHEBI:17836"/>
        <dbReference type="ChEBI" id="CHEBI:58406"/>
        <dbReference type="EC" id="4.1.3.38"/>
    </reaction>
</comment>
<comment type="pathway">
    <text evidence="7">Cofactor biosynthesis; tetrahydrofolate biosynthesis; 4-aminobenzoate from chorismate: step 2/2.</text>
</comment>
<evidence type="ECO:0000256" key="2">
    <source>
        <dbReference type="ARBA" id="ARBA00009320"/>
    </source>
</evidence>
<evidence type="ECO:0000256" key="1">
    <source>
        <dbReference type="ARBA" id="ARBA00001933"/>
    </source>
</evidence>
<name>A0AAU7QRM3_9GAMM</name>
<comment type="function">
    <text evidence="10">Involved in the biosynthesis of p-aminobenzoate (PABA), a precursor of tetrahydrofolate. Converts 4-amino-4-deoxychorismate into 4-aminobenzoate (PABA) and pyruvate.</text>
</comment>
<evidence type="ECO:0000256" key="11">
    <source>
        <dbReference type="ARBA" id="ARBA00069174"/>
    </source>
</evidence>
<dbReference type="InterPro" id="IPR017824">
    <property type="entry name" value="Aminodeoxychorismate_lyase_IV"/>
</dbReference>
<dbReference type="InterPro" id="IPR050571">
    <property type="entry name" value="Class-IV_PLP-Dep_Aminotrnsfr"/>
</dbReference>
<dbReference type="SUPFAM" id="SSF56752">
    <property type="entry name" value="D-aminoacid aminotransferase-like PLP-dependent enzymes"/>
    <property type="match status" value="1"/>
</dbReference>
<dbReference type="RefSeq" id="WP_350017048.1">
    <property type="nucleotide sequence ID" value="NZ_CP157948.1"/>
</dbReference>
<evidence type="ECO:0000256" key="4">
    <source>
        <dbReference type="ARBA" id="ARBA00022898"/>
    </source>
</evidence>
<accession>A0AAU7QRM3</accession>
<dbReference type="GO" id="GO:0046656">
    <property type="term" value="P:folic acid biosynthetic process"/>
    <property type="evidence" value="ECO:0007669"/>
    <property type="project" value="UniProtKB-KW"/>
</dbReference>
<dbReference type="EC" id="4.1.3.38" evidence="8 12"/>
<dbReference type="Gene3D" id="3.30.470.10">
    <property type="match status" value="1"/>
</dbReference>
<dbReference type="Gene3D" id="3.20.10.10">
    <property type="entry name" value="D-amino Acid Aminotransferase, subunit A, domain 2"/>
    <property type="match status" value="1"/>
</dbReference>
<dbReference type="GO" id="GO:0005829">
    <property type="term" value="C:cytosol"/>
    <property type="evidence" value="ECO:0007669"/>
    <property type="project" value="TreeGrafter"/>
</dbReference>
<evidence type="ECO:0000256" key="9">
    <source>
        <dbReference type="ARBA" id="ARBA00049529"/>
    </source>
</evidence>
<evidence type="ECO:0000256" key="5">
    <source>
        <dbReference type="ARBA" id="ARBA00022909"/>
    </source>
</evidence>
<evidence type="ECO:0000256" key="12">
    <source>
        <dbReference type="NCBIfam" id="TIGR03461"/>
    </source>
</evidence>
<organism evidence="13">
    <name type="scientific">Rhodanobacter sp. IGA1.0</name>
    <dbReference type="NCBI Taxonomy" id="3158582"/>
    <lineage>
        <taxon>Bacteria</taxon>
        <taxon>Pseudomonadati</taxon>
        <taxon>Pseudomonadota</taxon>
        <taxon>Gammaproteobacteria</taxon>
        <taxon>Lysobacterales</taxon>
        <taxon>Rhodanobacteraceae</taxon>
        <taxon>Rhodanobacter</taxon>
    </lineage>
</organism>
<dbReference type="Pfam" id="PF01063">
    <property type="entry name" value="Aminotran_4"/>
    <property type="match status" value="1"/>
</dbReference>
<sequence>MPARILVDGEAAQQVSVLDRGLAYGDGLFESIRLVGGVAPLWSRHMQRLADGCARLRIPAADPQQLWREALQVSEGMPHSVVRITLSRGQGERGYALPVHVRPTRVVAAFAPPQVDPNVYSEGVCMRVCTIRLAEQPLLTGIKHLNRLEQVMARAEWDDPAIAEGVLLDSHERVISATMANLFAVIDGQLLTPSLDRCGVAGVARAEVLACCSEARVGEMTLAMLHAADELFLSSSVRGIVPVRSLDGRDHRPGALTRRLQQHWQDLGFTMEQAG</sequence>
<dbReference type="GO" id="GO:0030170">
    <property type="term" value="F:pyridoxal phosphate binding"/>
    <property type="evidence" value="ECO:0007669"/>
    <property type="project" value="InterPro"/>
</dbReference>
<evidence type="ECO:0000256" key="8">
    <source>
        <dbReference type="ARBA" id="ARBA00035676"/>
    </source>
</evidence>
<keyword evidence="6 13" id="KW-0456">Lyase</keyword>
<proteinExistence type="inferred from homology"/>
<evidence type="ECO:0000256" key="3">
    <source>
        <dbReference type="ARBA" id="ARBA00011738"/>
    </source>
</evidence>
<comment type="subunit">
    <text evidence="3">Homodimer.</text>
</comment>
<reference evidence="13" key="1">
    <citation type="submission" date="2024-06" db="EMBL/GenBank/DDBJ databases">
        <authorList>
            <person name="Sun Y."/>
        </authorList>
    </citation>
    <scope>NUCLEOTIDE SEQUENCE</scope>
    <source>
        <strain evidence="13">IGA1.0</strain>
    </source>
</reference>
<keyword evidence="5" id="KW-0289">Folate biosynthesis</keyword>
<dbReference type="GO" id="GO:0008696">
    <property type="term" value="F:4-amino-4-deoxychorismate lyase activity"/>
    <property type="evidence" value="ECO:0007669"/>
    <property type="project" value="UniProtKB-UniRule"/>
</dbReference>
<dbReference type="InterPro" id="IPR001544">
    <property type="entry name" value="Aminotrans_IV"/>
</dbReference>
<dbReference type="EMBL" id="CP157948">
    <property type="protein sequence ID" value="XBS91418.1"/>
    <property type="molecule type" value="Genomic_DNA"/>
</dbReference>
<dbReference type="PANTHER" id="PTHR42743">
    <property type="entry name" value="AMINO-ACID AMINOTRANSFERASE"/>
    <property type="match status" value="1"/>
</dbReference>
<dbReference type="InterPro" id="IPR043132">
    <property type="entry name" value="BCAT-like_C"/>
</dbReference>
<evidence type="ECO:0000313" key="13">
    <source>
        <dbReference type="EMBL" id="XBS91418.1"/>
    </source>
</evidence>
<evidence type="ECO:0000256" key="6">
    <source>
        <dbReference type="ARBA" id="ARBA00023239"/>
    </source>
</evidence>
<keyword evidence="4" id="KW-0663">Pyridoxal phosphate</keyword>
<dbReference type="FunFam" id="3.20.10.10:FF:000002">
    <property type="entry name" value="D-alanine aminotransferase"/>
    <property type="match status" value="1"/>
</dbReference>
<dbReference type="InterPro" id="IPR043131">
    <property type="entry name" value="BCAT-like_N"/>
</dbReference>
<dbReference type="NCBIfam" id="NF004761">
    <property type="entry name" value="PRK06092.1"/>
    <property type="match status" value="1"/>
</dbReference>